<organism evidence="4 5">
    <name type="scientific">Actinomadura algeriensis</name>
    <dbReference type="NCBI Taxonomy" id="1679523"/>
    <lineage>
        <taxon>Bacteria</taxon>
        <taxon>Bacillati</taxon>
        <taxon>Actinomycetota</taxon>
        <taxon>Actinomycetes</taxon>
        <taxon>Streptosporangiales</taxon>
        <taxon>Thermomonosporaceae</taxon>
        <taxon>Actinomadura</taxon>
    </lineage>
</organism>
<dbReference type="SUPFAM" id="SSF56529">
    <property type="entry name" value="FAH"/>
    <property type="match status" value="1"/>
</dbReference>
<keyword evidence="2" id="KW-0479">Metal-binding</keyword>
<sequence length="94" mass="9953">MPAEFVDPSGLQVTLRLNGDVMQDESTADMIFDVARLVAYASRTARLLPGDLVLTGSPAGNGMHRGRLLRPGNVMEGAVTGLGAQRNRCVAEEA</sequence>
<evidence type="ECO:0000256" key="2">
    <source>
        <dbReference type="ARBA" id="ARBA00022723"/>
    </source>
</evidence>
<dbReference type="InterPro" id="IPR051121">
    <property type="entry name" value="FAH"/>
</dbReference>
<comment type="caution">
    <text evidence="4">The sequence shown here is derived from an EMBL/GenBank/DDBJ whole genome shotgun (WGS) entry which is preliminary data.</text>
</comment>
<evidence type="ECO:0000256" key="1">
    <source>
        <dbReference type="ARBA" id="ARBA00010211"/>
    </source>
</evidence>
<keyword evidence="5" id="KW-1185">Reference proteome</keyword>
<dbReference type="PANTHER" id="PTHR42796">
    <property type="entry name" value="FUMARYLACETOACETATE HYDROLASE DOMAIN-CONTAINING PROTEIN 2A-RELATED"/>
    <property type="match status" value="1"/>
</dbReference>
<evidence type="ECO:0000313" key="5">
    <source>
        <dbReference type="Proteomes" id="UP000627838"/>
    </source>
</evidence>
<accession>A0ABR9JY25</accession>
<proteinExistence type="inferred from homology"/>
<evidence type="ECO:0000313" key="4">
    <source>
        <dbReference type="EMBL" id="MBE1535479.1"/>
    </source>
</evidence>
<dbReference type="Proteomes" id="UP000627838">
    <property type="component" value="Unassembled WGS sequence"/>
</dbReference>
<gene>
    <name evidence="4" type="ORF">H4W34_005312</name>
</gene>
<dbReference type="PANTHER" id="PTHR42796:SF4">
    <property type="entry name" value="FUMARYLACETOACETATE HYDROLASE DOMAIN-CONTAINING PROTEIN 2A"/>
    <property type="match status" value="1"/>
</dbReference>
<feature type="domain" description="Fumarylacetoacetase-like C-terminal" evidence="3">
    <location>
        <begin position="3"/>
        <end position="88"/>
    </location>
</feature>
<dbReference type="InterPro" id="IPR011234">
    <property type="entry name" value="Fumarylacetoacetase-like_C"/>
</dbReference>
<dbReference type="RefSeq" id="WP_318784354.1">
    <property type="nucleotide sequence ID" value="NZ_JADBDZ010000001.1"/>
</dbReference>
<dbReference type="InterPro" id="IPR036663">
    <property type="entry name" value="Fumarylacetoacetase_C_sf"/>
</dbReference>
<reference evidence="4 5" key="1">
    <citation type="submission" date="2020-10" db="EMBL/GenBank/DDBJ databases">
        <title>Sequencing the genomes of 1000 actinobacteria strains.</title>
        <authorList>
            <person name="Klenk H.-P."/>
        </authorList>
    </citation>
    <scope>NUCLEOTIDE SEQUENCE [LARGE SCALE GENOMIC DNA]</scope>
    <source>
        <strain evidence="4 5">DSM 46744</strain>
    </source>
</reference>
<evidence type="ECO:0000259" key="3">
    <source>
        <dbReference type="Pfam" id="PF01557"/>
    </source>
</evidence>
<protein>
    <submittedName>
        <fullName evidence="4">2-keto-4-pentenoate hydratase/2-oxohepta-3-ene-1,7-dioic acid hydratase in catechol pathway</fullName>
    </submittedName>
</protein>
<dbReference type="Gene3D" id="3.90.850.10">
    <property type="entry name" value="Fumarylacetoacetase-like, C-terminal domain"/>
    <property type="match status" value="1"/>
</dbReference>
<comment type="similarity">
    <text evidence="1">Belongs to the FAH family.</text>
</comment>
<name>A0ABR9JY25_9ACTN</name>
<dbReference type="Pfam" id="PF01557">
    <property type="entry name" value="FAA_hydrolase"/>
    <property type="match status" value="1"/>
</dbReference>
<dbReference type="EMBL" id="JADBDZ010000001">
    <property type="protein sequence ID" value="MBE1535479.1"/>
    <property type="molecule type" value="Genomic_DNA"/>
</dbReference>